<evidence type="ECO:0000256" key="6">
    <source>
        <dbReference type="ARBA" id="ARBA00023040"/>
    </source>
</evidence>
<evidence type="ECO:0000256" key="3">
    <source>
        <dbReference type="ARBA" id="ARBA00022475"/>
    </source>
</evidence>
<keyword evidence="16" id="KW-1185">Reference proteome</keyword>
<feature type="transmembrane region" description="Helical" evidence="13">
    <location>
        <begin position="281"/>
        <end position="299"/>
    </location>
</feature>
<keyword evidence="7 13" id="KW-0472">Membrane</keyword>
<reference evidence="16" key="1">
    <citation type="journal article" date="2006" name="Science">
        <title>Ancient noncoding elements conserved in the human genome.</title>
        <authorList>
            <person name="Venkatesh B."/>
            <person name="Kirkness E.F."/>
            <person name="Loh Y.H."/>
            <person name="Halpern A.L."/>
            <person name="Lee A.P."/>
            <person name="Johnson J."/>
            <person name="Dandona N."/>
            <person name="Viswanathan L.D."/>
            <person name="Tay A."/>
            <person name="Venter J.C."/>
            <person name="Strausberg R.L."/>
            <person name="Brenner S."/>
        </authorList>
    </citation>
    <scope>NUCLEOTIDE SEQUENCE [LARGE SCALE GENOMIC DNA]</scope>
</reference>
<name>A0A4W3JTW4_CALMI</name>
<dbReference type="SMART" id="SM01381">
    <property type="entry name" value="7TM_GPCR_Srsx"/>
    <property type="match status" value="1"/>
</dbReference>
<dbReference type="InParanoid" id="A0A4W3JTW4"/>
<keyword evidence="5 13" id="KW-1133">Transmembrane helix</keyword>
<sequence>MNSTDAHLRRHKWWLRNLSVVDESLNETKGVSGPCEQVTVAVEIFLTLGTVSLLENTLVITAIVKNKNLHSPMYLFICSLAVADLLVSASNAWETVVIALLNGRHLVVEESMVKQVDNVLDAMICISVVASMCSLSAIAVDRYVTIFYALRYHHIMTVKRAAIAIAGIWTFCTSCGIVFILYSETMAVVVCLVAMFFIMLLLMASLYIHMFLLARSHVKRIAALPGYNSIHQKASMKGAVTLTILLGIFVVCWAPFFLHLILMISCPVNMYCVCFMSHFNLYLILIMCNSIIDPLIYAFRSQEMRTTFKEIICCLTFRSRCTGVSV</sequence>
<feature type="transmembrane region" description="Helical" evidence="13">
    <location>
        <begin position="187"/>
        <end position="212"/>
    </location>
</feature>
<dbReference type="OMA" id="WIFCTGC"/>
<evidence type="ECO:0000256" key="11">
    <source>
        <dbReference type="ARBA" id="ARBA00025181"/>
    </source>
</evidence>
<dbReference type="GO" id="GO:0005886">
    <property type="term" value="C:plasma membrane"/>
    <property type="evidence" value="ECO:0007669"/>
    <property type="project" value="UniProtKB-SubCell"/>
</dbReference>
<dbReference type="SUPFAM" id="SSF81321">
    <property type="entry name" value="Family A G protein-coupled receptor-like"/>
    <property type="match status" value="1"/>
</dbReference>
<dbReference type="PROSITE" id="PS50262">
    <property type="entry name" value="G_PROTEIN_RECEP_F1_2"/>
    <property type="match status" value="1"/>
</dbReference>
<dbReference type="FunFam" id="1.20.1070.10:FF:000077">
    <property type="entry name" value="Melanocortin receptor 4"/>
    <property type="match status" value="1"/>
</dbReference>
<evidence type="ECO:0000256" key="5">
    <source>
        <dbReference type="ARBA" id="ARBA00022989"/>
    </source>
</evidence>
<dbReference type="STRING" id="7868.ENSCMIP00000046959"/>
<proteinExistence type="inferred from homology"/>
<evidence type="ECO:0000256" key="9">
    <source>
        <dbReference type="ARBA" id="ARBA00023180"/>
    </source>
</evidence>
<dbReference type="Pfam" id="PF00001">
    <property type="entry name" value="7tm_1"/>
    <property type="match status" value="1"/>
</dbReference>
<feature type="domain" description="G-protein coupled receptors family 1 profile" evidence="14">
    <location>
        <begin position="55"/>
        <end position="297"/>
    </location>
</feature>
<evidence type="ECO:0000256" key="4">
    <source>
        <dbReference type="ARBA" id="ARBA00022692"/>
    </source>
</evidence>
<dbReference type="FunCoup" id="A0A4W3JTW4">
    <property type="interactions" value="37"/>
</dbReference>
<dbReference type="InterPro" id="IPR000276">
    <property type="entry name" value="GPCR_Rhodpsn"/>
</dbReference>
<dbReference type="InterPro" id="IPR017452">
    <property type="entry name" value="GPCR_Rhodpsn_7TM"/>
</dbReference>
<dbReference type="GeneTree" id="ENSGT01140000282542"/>
<dbReference type="PRINTS" id="PR00534">
    <property type="entry name" value="MCRFAMILY"/>
</dbReference>
<comment type="subcellular location">
    <subcellularLocation>
        <location evidence="1">Cell membrane</location>
        <topology evidence="1">Multi-pass membrane protein</topology>
    </subcellularLocation>
</comment>
<keyword evidence="8 12" id="KW-0675">Receptor</keyword>
<comment type="similarity">
    <text evidence="12">Belongs to the G-protein coupled receptor 1 family.</text>
</comment>
<evidence type="ECO:0000256" key="13">
    <source>
        <dbReference type="SAM" id="Phobius"/>
    </source>
</evidence>
<organism evidence="15 16">
    <name type="scientific">Callorhinchus milii</name>
    <name type="common">Ghost shark</name>
    <dbReference type="NCBI Taxonomy" id="7868"/>
    <lineage>
        <taxon>Eukaryota</taxon>
        <taxon>Metazoa</taxon>
        <taxon>Chordata</taxon>
        <taxon>Craniata</taxon>
        <taxon>Vertebrata</taxon>
        <taxon>Chondrichthyes</taxon>
        <taxon>Holocephali</taxon>
        <taxon>Chimaeriformes</taxon>
        <taxon>Callorhinchidae</taxon>
        <taxon>Callorhinchus</taxon>
    </lineage>
</organism>
<evidence type="ECO:0000256" key="10">
    <source>
        <dbReference type="ARBA" id="ARBA00023224"/>
    </source>
</evidence>
<evidence type="ECO:0000256" key="1">
    <source>
        <dbReference type="ARBA" id="ARBA00004651"/>
    </source>
</evidence>
<feature type="transmembrane region" description="Helical" evidence="13">
    <location>
        <begin position="74"/>
        <end position="100"/>
    </location>
</feature>
<dbReference type="InterPro" id="IPR001671">
    <property type="entry name" value="Melcrt_ACTH_rcpt"/>
</dbReference>
<keyword evidence="9" id="KW-0325">Glycoprotein</keyword>
<dbReference type="Proteomes" id="UP000314986">
    <property type="component" value="Unassembled WGS sequence"/>
</dbReference>
<dbReference type="AlphaFoldDB" id="A0A4W3JTW4"/>
<dbReference type="PRINTS" id="PR00237">
    <property type="entry name" value="GPCRRHODOPSN"/>
</dbReference>
<comment type="function">
    <text evidence="11">Receptor for MSH (alpha, beta and gamma) and ACTH. The activity of this receptor is mediated by G proteins which activate adenylate cyclase. This receptor is a possible mediator of the immunomodulation properties of melanocortins.</text>
</comment>
<dbReference type="PANTHER" id="PTHR22750">
    <property type="entry name" value="G-PROTEIN COUPLED RECEPTOR"/>
    <property type="match status" value="1"/>
</dbReference>
<gene>
    <name evidence="15" type="primary">LOC103179727</name>
</gene>
<dbReference type="PRINTS" id="PR00535">
    <property type="entry name" value="MELNOCORTINR"/>
</dbReference>
<keyword evidence="10 12" id="KW-0807">Transducer</keyword>
<reference evidence="16" key="3">
    <citation type="journal article" date="2014" name="Nature">
        <title>Elephant shark genome provides unique insights into gnathostome evolution.</title>
        <authorList>
            <consortium name="International Elephant Shark Genome Sequencing Consortium"/>
            <person name="Venkatesh B."/>
            <person name="Lee A.P."/>
            <person name="Ravi V."/>
            <person name="Maurya A.K."/>
            <person name="Lian M.M."/>
            <person name="Swann J.B."/>
            <person name="Ohta Y."/>
            <person name="Flajnik M.F."/>
            <person name="Sutoh Y."/>
            <person name="Kasahara M."/>
            <person name="Hoon S."/>
            <person name="Gangu V."/>
            <person name="Roy S.W."/>
            <person name="Irimia M."/>
            <person name="Korzh V."/>
            <person name="Kondrychyn I."/>
            <person name="Lim Z.W."/>
            <person name="Tay B.H."/>
            <person name="Tohari S."/>
            <person name="Kong K.W."/>
            <person name="Ho S."/>
            <person name="Lorente-Galdos B."/>
            <person name="Quilez J."/>
            <person name="Marques-Bonet T."/>
            <person name="Raney B.J."/>
            <person name="Ingham P.W."/>
            <person name="Tay A."/>
            <person name="Hillier L.W."/>
            <person name="Minx P."/>
            <person name="Boehm T."/>
            <person name="Wilson R.K."/>
            <person name="Brenner S."/>
            <person name="Warren W.C."/>
        </authorList>
    </citation>
    <scope>NUCLEOTIDE SEQUENCE [LARGE SCALE GENOMIC DNA]</scope>
</reference>
<feature type="transmembrane region" description="Helical" evidence="13">
    <location>
        <begin position="120"/>
        <end position="140"/>
    </location>
</feature>
<dbReference type="GO" id="GO:0004977">
    <property type="term" value="F:melanocortin receptor activity"/>
    <property type="evidence" value="ECO:0007669"/>
    <property type="project" value="InterPro"/>
</dbReference>
<keyword evidence="6 12" id="KW-0297">G-protein coupled receptor</keyword>
<evidence type="ECO:0000313" key="16">
    <source>
        <dbReference type="Proteomes" id="UP000314986"/>
    </source>
</evidence>
<dbReference type="InterPro" id="IPR000621">
    <property type="entry name" value="Melancort_rcpt_5"/>
</dbReference>
<evidence type="ECO:0000256" key="12">
    <source>
        <dbReference type="RuleBase" id="RU000688"/>
    </source>
</evidence>
<accession>A0A4W3JTW4</accession>
<evidence type="ECO:0000256" key="8">
    <source>
        <dbReference type="ARBA" id="ARBA00023170"/>
    </source>
</evidence>
<dbReference type="PRINTS" id="PR01063">
    <property type="entry name" value="MELNOCORTN5R"/>
</dbReference>
<feature type="transmembrane region" description="Helical" evidence="13">
    <location>
        <begin position="161"/>
        <end position="181"/>
    </location>
</feature>
<dbReference type="Ensembl" id="ENSCMIT00000047624.1">
    <property type="protein sequence ID" value="ENSCMIP00000046959.1"/>
    <property type="gene ID" value="ENSCMIG00000019279.1"/>
</dbReference>
<evidence type="ECO:0000313" key="15">
    <source>
        <dbReference type="Ensembl" id="ENSCMIP00000046959.1"/>
    </source>
</evidence>
<dbReference type="PROSITE" id="PS00237">
    <property type="entry name" value="G_PROTEIN_RECEP_F1_1"/>
    <property type="match status" value="1"/>
</dbReference>
<evidence type="ECO:0000256" key="2">
    <source>
        <dbReference type="ARBA" id="ARBA00022056"/>
    </source>
</evidence>
<evidence type="ECO:0000259" key="14">
    <source>
        <dbReference type="PROSITE" id="PS50262"/>
    </source>
</evidence>
<keyword evidence="4 12" id="KW-0812">Transmembrane</keyword>
<keyword evidence="3" id="KW-1003">Cell membrane</keyword>
<evidence type="ECO:0000256" key="7">
    <source>
        <dbReference type="ARBA" id="ARBA00023136"/>
    </source>
</evidence>
<protein>
    <recommendedName>
        <fullName evidence="2">Melanocortin receptor 5</fullName>
    </recommendedName>
</protein>
<reference evidence="16" key="2">
    <citation type="journal article" date="2007" name="PLoS Biol.">
        <title>Survey sequencing and comparative analysis of the elephant shark (Callorhinchus milii) genome.</title>
        <authorList>
            <person name="Venkatesh B."/>
            <person name="Kirkness E.F."/>
            <person name="Loh Y.H."/>
            <person name="Halpern A.L."/>
            <person name="Lee A.P."/>
            <person name="Johnson J."/>
            <person name="Dandona N."/>
            <person name="Viswanathan L.D."/>
            <person name="Tay A."/>
            <person name="Venter J.C."/>
            <person name="Strausberg R.L."/>
            <person name="Brenner S."/>
        </authorList>
    </citation>
    <scope>NUCLEOTIDE SEQUENCE [LARGE SCALE GENOMIC DNA]</scope>
</reference>
<reference evidence="15" key="4">
    <citation type="submission" date="2025-08" db="UniProtKB">
        <authorList>
            <consortium name="Ensembl"/>
        </authorList>
    </citation>
    <scope>IDENTIFICATION</scope>
</reference>
<reference evidence="15" key="5">
    <citation type="submission" date="2025-09" db="UniProtKB">
        <authorList>
            <consortium name="Ensembl"/>
        </authorList>
    </citation>
    <scope>IDENTIFICATION</scope>
</reference>
<dbReference type="InterPro" id="IPR001908">
    <property type="entry name" value="MC3-5R"/>
</dbReference>
<dbReference type="Gene3D" id="1.20.1070.10">
    <property type="entry name" value="Rhodopsin 7-helix transmembrane proteins"/>
    <property type="match status" value="1"/>
</dbReference>
<feature type="transmembrane region" description="Helical" evidence="13">
    <location>
        <begin position="239"/>
        <end position="261"/>
    </location>
</feature>